<dbReference type="InterPro" id="IPR009721">
    <property type="entry name" value="O-acyltransferase_WSD1_C"/>
</dbReference>
<gene>
    <name evidence="13" type="ORF">Din_041553</name>
</gene>
<dbReference type="GO" id="GO:0005789">
    <property type="term" value="C:endoplasmic reticulum membrane"/>
    <property type="evidence" value="ECO:0007669"/>
    <property type="project" value="UniProtKB-SubCell"/>
</dbReference>
<evidence type="ECO:0000256" key="9">
    <source>
        <dbReference type="ARBA" id="ARBA00047604"/>
    </source>
</evidence>
<dbReference type="EC" id="2.3.1.20" evidence="13"/>
<dbReference type="InterPro" id="IPR045034">
    <property type="entry name" value="O-acyltransferase_WSD1-like"/>
</dbReference>
<evidence type="ECO:0000259" key="11">
    <source>
        <dbReference type="Pfam" id="PF03007"/>
    </source>
</evidence>
<evidence type="ECO:0000256" key="4">
    <source>
        <dbReference type="ARBA" id="ARBA00005189"/>
    </source>
</evidence>
<dbReference type="PANTHER" id="PTHR31650:SF34">
    <property type="entry name" value="O-ACYLTRANSFERASE WSD1-LIKE ISOFORM X1"/>
    <property type="match status" value="1"/>
</dbReference>
<protein>
    <submittedName>
        <fullName evidence="13">Putative O-acyltransferase WSD1-like</fullName>
        <ecNumber evidence="13">2.3.1.20</ecNumber>
        <ecNumber evidence="13">2.3.1.75</ecNumber>
    </submittedName>
</protein>
<proteinExistence type="inferred from homology"/>
<dbReference type="GO" id="GO:0019432">
    <property type="term" value="P:triglyceride biosynthetic process"/>
    <property type="evidence" value="ECO:0007669"/>
    <property type="project" value="UniProtKB-UniPathway"/>
</dbReference>
<dbReference type="EMBL" id="GHES01041553">
    <property type="protein sequence ID" value="MPA72112.1"/>
    <property type="molecule type" value="Transcribed_RNA"/>
</dbReference>
<feature type="domain" description="O-acyltransferase WSD1-like N-terminal" evidence="11">
    <location>
        <begin position="71"/>
        <end position="262"/>
    </location>
</feature>
<evidence type="ECO:0000256" key="1">
    <source>
        <dbReference type="ARBA" id="ARBA00004162"/>
    </source>
</evidence>
<dbReference type="Pfam" id="PF06974">
    <property type="entry name" value="WS_DGAT_C"/>
    <property type="match status" value="1"/>
</dbReference>
<comment type="pathway">
    <text evidence="3">Glycerolipid metabolism; triacylglycerol biosynthesis.</text>
</comment>
<dbReference type="EC" id="2.3.1.75" evidence="13"/>
<dbReference type="Pfam" id="PF03007">
    <property type="entry name" value="WS_DGAT_cat"/>
    <property type="match status" value="1"/>
</dbReference>
<reference evidence="13" key="1">
    <citation type="submission" date="2019-08" db="EMBL/GenBank/DDBJ databases">
        <title>Reference gene set and small RNA set construction with multiple tissues from Davidia involucrata Baill.</title>
        <authorList>
            <person name="Yang H."/>
            <person name="Zhou C."/>
            <person name="Li G."/>
            <person name="Wang J."/>
            <person name="Gao P."/>
            <person name="Wang M."/>
            <person name="Wang R."/>
            <person name="Zhao Y."/>
        </authorList>
    </citation>
    <scope>NUCLEOTIDE SEQUENCE</scope>
    <source>
        <tissue evidence="13">Mixed with DoveR01_LX</tissue>
    </source>
</reference>
<name>A0A5B7BT76_DAVIN</name>
<dbReference type="AlphaFoldDB" id="A0A5B7BT76"/>
<dbReference type="UniPathway" id="UPA00282"/>
<comment type="catalytic activity">
    <reaction evidence="10">
        <text>an acyl-CoA + a 1,2-diacyl-sn-glycerol = a triacyl-sn-glycerol + CoA</text>
        <dbReference type="Rhea" id="RHEA:10868"/>
        <dbReference type="ChEBI" id="CHEBI:17815"/>
        <dbReference type="ChEBI" id="CHEBI:57287"/>
        <dbReference type="ChEBI" id="CHEBI:58342"/>
        <dbReference type="ChEBI" id="CHEBI:64615"/>
        <dbReference type="EC" id="2.3.1.20"/>
    </reaction>
</comment>
<comment type="catalytic activity">
    <reaction evidence="9">
        <text>a long chain fatty alcohol + a fatty acyl-CoA = a long-chain alcohol wax ester + CoA</text>
        <dbReference type="Rhea" id="RHEA:38443"/>
        <dbReference type="ChEBI" id="CHEBI:17135"/>
        <dbReference type="ChEBI" id="CHEBI:57287"/>
        <dbReference type="ChEBI" id="CHEBI:77636"/>
        <dbReference type="ChEBI" id="CHEBI:235323"/>
        <dbReference type="EC" id="2.3.1.75"/>
    </reaction>
</comment>
<comment type="pathway">
    <text evidence="4">Lipid metabolism.</text>
</comment>
<evidence type="ECO:0000256" key="8">
    <source>
        <dbReference type="ARBA" id="ARBA00024360"/>
    </source>
</evidence>
<evidence type="ECO:0000313" key="13">
    <source>
        <dbReference type="EMBL" id="MPA72112.1"/>
    </source>
</evidence>
<comment type="subcellular location">
    <subcellularLocation>
        <location evidence="1">Cell membrane</location>
        <topology evidence="1">Single-pass membrane protein</topology>
    </subcellularLocation>
    <subcellularLocation>
        <location evidence="2">Endoplasmic reticulum membrane</location>
    </subcellularLocation>
</comment>
<comment type="similarity">
    <text evidence="8">In the N-terminal section; belongs to the long-chain O-acyltransferase family.</text>
</comment>
<keyword evidence="5 13" id="KW-0808">Transferase</keyword>
<dbReference type="GO" id="GO:0047196">
    <property type="term" value="F:long-chain-alcohol O-fatty-acyltransferase activity"/>
    <property type="evidence" value="ECO:0007669"/>
    <property type="project" value="UniProtKB-EC"/>
</dbReference>
<sequence length="475" mass="52876">MELKQEDVPEPVSPTGQYFNSSVLSVSVLCILESEIPIDDSSTMALLKDLFLPINPRFSSIMVMDKDGAKQWKKVEVKLSDHVNVPIFPAGKSHEFYDNYLNEYLSKIAMDQLPQSRPLWEIYIIKYPTSNGAGSLIFKLHHALGDGFSLMGALLSCLQRADNPSLPLTFPKFQANPKLDSEVEEEGIFKSVPRVFSRIVNTVSDFGWSLLKSSLVEDDRSPIRSGDDGVEFRPITITTMTFSLDHIKQIKANLQVTINDVITGIFFFGTRLYMQATSQKLNNAHSTALVLLNTRNIGGYKSVHDMIKPNSTETSWGNQFGFLHVSVPNLNGADDSSNPIDFVFKAQQMIKQKRNSAAVYLTGRLLETLRKYRGPEATAGYIHSTLKNSSMTVSNMIGPVEQMALANHPIRGLHFMVVGVPQSLTITMMSYMGKLRVAVGTERGLIDPQKFRSCIENAFDIMFKAAVKFAAQANS</sequence>
<feature type="domain" description="O-acyltransferase WSD1 C-terminal" evidence="12">
    <location>
        <begin position="316"/>
        <end position="462"/>
    </location>
</feature>
<dbReference type="GO" id="GO:0004144">
    <property type="term" value="F:diacylglycerol O-acyltransferase activity"/>
    <property type="evidence" value="ECO:0007669"/>
    <property type="project" value="UniProtKB-EC"/>
</dbReference>
<dbReference type="GO" id="GO:0005886">
    <property type="term" value="C:plasma membrane"/>
    <property type="evidence" value="ECO:0007669"/>
    <property type="project" value="UniProtKB-SubCell"/>
</dbReference>
<evidence type="ECO:0000256" key="2">
    <source>
        <dbReference type="ARBA" id="ARBA00004586"/>
    </source>
</evidence>
<evidence type="ECO:0000259" key="12">
    <source>
        <dbReference type="Pfam" id="PF06974"/>
    </source>
</evidence>
<evidence type="ECO:0000256" key="5">
    <source>
        <dbReference type="ARBA" id="ARBA00022679"/>
    </source>
</evidence>
<evidence type="ECO:0000256" key="10">
    <source>
        <dbReference type="ARBA" id="ARBA00048109"/>
    </source>
</evidence>
<dbReference type="InterPro" id="IPR004255">
    <property type="entry name" value="O-acyltransferase_WSD1_N"/>
</dbReference>
<organism evidence="13">
    <name type="scientific">Davidia involucrata</name>
    <name type="common">Dove tree</name>
    <dbReference type="NCBI Taxonomy" id="16924"/>
    <lineage>
        <taxon>Eukaryota</taxon>
        <taxon>Viridiplantae</taxon>
        <taxon>Streptophyta</taxon>
        <taxon>Embryophyta</taxon>
        <taxon>Tracheophyta</taxon>
        <taxon>Spermatophyta</taxon>
        <taxon>Magnoliopsida</taxon>
        <taxon>eudicotyledons</taxon>
        <taxon>Gunneridae</taxon>
        <taxon>Pentapetalae</taxon>
        <taxon>asterids</taxon>
        <taxon>Cornales</taxon>
        <taxon>Nyssaceae</taxon>
        <taxon>Davidia</taxon>
    </lineage>
</organism>
<dbReference type="PANTHER" id="PTHR31650">
    <property type="entry name" value="O-ACYLTRANSFERASE (WSD1-LIKE) FAMILY PROTEIN"/>
    <property type="match status" value="1"/>
</dbReference>
<keyword evidence="7 13" id="KW-0012">Acyltransferase</keyword>
<keyword evidence="6" id="KW-0256">Endoplasmic reticulum</keyword>
<evidence type="ECO:0000256" key="3">
    <source>
        <dbReference type="ARBA" id="ARBA00004771"/>
    </source>
</evidence>
<accession>A0A5B7BT76</accession>
<evidence type="ECO:0000256" key="7">
    <source>
        <dbReference type="ARBA" id="ARBA00023315"/>
    </source>
</evidence>
<evidence type="ECO:0000256" key="6">
    <source>
        <dbReference type="ARBA" id="ARBA00022824"/>
    </source>
</evidence>